<evidence type="ECO:0000313" key="1">
    <source>
        <dbReference type="EMBL" id="BBM36639.1"/>
    </source>
</evidence>
<dbReference type="InterPro" id="IPR019734">
    <property type="entry name" value="TPR_rpt"/>
</dbReference>
<dbReference type="InterPro" id="IPR011990">
    <property type="entry name" value="TPR-like_helical_dom_sf"/>
</dbReference>
<dbReference type="SUPFAM" id="SSF48452">
    <property type="entry name" value="TPR-like"/>
    <property type="match status" value="1"/>
</dbReference>
<dbReference type="Proteomes" id="UP000321606">
    <property type="component" value="Chromosome"/>
</dbReference>
<dbReference type="PROSITE" id="PS51257">
    <property type="entry name" value="PROKAR_LIPOPROTEIN"/>
    <property type="match status" value="1"/>
</dbReference>
<dbReference type="InterPro" id="IPR050767">
    <property type="entry name" value="Sel1_AlgK"/>
</dbReference>
<dbReference type="KEGG" id="lgo:JCM16774_1583"/>
<sequence>MRKSIAGFILFLLILVSCGKTEKGYDSLEKGLLGILEKKEEGYVRKYLEQSAKEENSDAFGLAYLYWQNSGEDFFNKFLNKSNGNAEFYKALILKGKSDSEKEVINLLESAANQGNYKAYYMLGNIFQDKLEFTKAQEYFKKGKERGEIYSVYSYDYNKNLTGIYKRIEELNKKLQGGTINPNEKKELGTLILEKFSNYNAAYDILKEFIAEEYPPALYSKAKKLETEDKDQEAVEIYNQLFAKNRYYLASFELAYKLVNSSKNYELAIRVLEDTNSDDSLITGYKGYIYENMKNYTKAEENYLKAIHKNDVDMMTYLGKLYEEKKEVKKAKEIYNKAYSAGSISSGYRLANLIEKTDKEKPEKDKKSSQKKTERNNKSAKKILERLAESGDDYSMVDLSLYYPEKDKNVRILNLKAAARLNDTAFHNLGVYYYNNKNKDKAKQYFKIAKDYGYHLEPEYEAFISI</sequence>
<dbReference type="SMART" id="SM00028">
    <property type="entry name" value="TPR"/>
    <property type="match status" value="4"/>
</dbReference>
<dbReference type="Gene3D" id="1.25.40.10">
    <property type="entry name" value="Tetratricopeptide repeat domain"/>
    <property type="match status" value="3"/>
</dbReference>
<dbReference type="PANTHER" id="PTHR11102">
    <property type="entry name" value="SEL-1-LIKE PROTEIN"/>
    <property type="match status" value="1"/>
</dbReference>
<dbReference type="InterPro" id="IPR006597">
    <property type="entry name" value="Sel1-like"/>
</dbReference>
<dbReference type="AlphaFoldDB" id="A0A510JBD8"/>
<dbReference type="Pfam" id="PF13181">
    <property type="entry name" value="TPR_8"/>
    <property type="match status" value="4"/>
</dbReference>
<dbReference type="SMART" id="SM00671">
    <property type="entry name" value="SEL1"/>
    <property type="match status" value="4"/>
</dbReference>
<evidence type="ECO:0000313" key="2">
    <source>
        <dbReference type="Proteomes" id="UP000321606"/>
    </source>
</evidence>
<dbReference type="RefSeq" id="WP_026737880.1">
    <property type="nucleotide sequence ID" value="NZ_AP019822.1"/>
</dbReference>
<name>A0A510JBD8_9FUSO</name>
<dbReference type="OrthoDB" id="78808at2"/>
<dbReference type="PANTHER" id="PTHR11102:SF147">
    <property type="entry name" value="SEL1L ADAPTOR SUBUNIT OF ERAD E3 UBIQUITIN LIGASE"/>
    <property type="match status" value="1"/>
</dbReference>
<protein>
    <submittedName>
        <fullName evidence="1">Uncharacterized protein</fullName>
    </submittedName>
</protein>
<dbReference type="EMBL" id="AP019822">
    <property type="protein sequence ID" value="BBM36639.1"/>
    <property type="molecule type" value="Genomic_DNA"/>
</dbReference>
<proteinExistence type="predicted"/>
<accession>A0A510JBD8</accession>
<dbReference type="STRING" id="714315.GCA_000516535_01590"/>
<organism evidence="1 2">
    <name type="scientific">Pseudoleptotrichia goodfellowii</name>
    <dbReference type="NCBI Taxonomy" id="157692"/>
    <lineage>
        <taxon>Bacteria</taxon>
        <taxon>Fusobacteriati</taxon>
        <taxon>Fusobacteriota</taxon>
        <taxon>Fusobacteriia</taxon>
        <taxon>Fusobacteriales</taxon>
        <taxon>Leptotrichiaceae</taxon>
        <taxon>Pseudoleptotrichia</taxon>
    </lineage>
</organism>
<dbReference type="GO" id="GO:0036503">
    <property type="term" value="P:ERAD pathway"/>
    <property type="evidence" value="ECO:0007669"/>
    <property type="project" value="TreeGrafter"/>
</dbReference>
<dbReference type="SUPFAM" id="SSF81901">
    <property type="entry name" value="HCP-like"/>
    <property type="match status" value="3"/>
</dbReference>
<gene>
    <name evidence="1" type="ORF">JCM16774_1583</name>
</gene>
<reference evidence="1 2" key="1">
    <citation type="submission" date="2019-07" db="EMBL/GenBank/DDBJ databases">
        <title>Complete Genome Sequence of Leptotrichia goodfellowii Strain JCM 16774.</title>
        <authorList>
            <person name="Watanabe S."/>
            <person name="Cui L."/>
        </authorList>
    </citation>
    <scope>NUCLEOTIDE SEQUENCE [LARGE SCALE GENOMIC DNA]</scope>
    <source>
        <strain evidence="1 2">JCM16774</strain>
    </source>
</reference>